<dbReference type="SUPFAM" id="SSF50249">
    <property type="entry name" value="Nucleic acid-binding proteins"/>
    <property type="match status" value="1"/>
</dbReference>
<dbReference type="PANTHER" id="PTHR36371">
    <property type="entry name" value="PROTEIN PLASTID TRANSCRIPTIONALLY ACTIVE 10"/>
    <property type="match status" value="1"/>
</dbReference>
<dbReference type="GO" id="GO:0000427">
    <property type="term" value="C:plastid-encoded plastid RNA polymerase complex"/>
    <property type="evidence" value="ECO:0007669"/>
    <property type="project" value="InterPro"/>
</dbReference>
<dbReference type="AlphaFoldDB" id="A0AAN7IFD1"/>
<dbReference type="EMBL" id="JAXUIC010000010">
    <property type="protein sequence ID" value="KAK4568929.1"/>
    <property type="molecule type" value="Genomic_DNA"/>
</dbReference>
<protein>
    <recommendedName>
        <fullName evidence="2">S1 motif domain-containing protein</fullName>
    </recommendedName>
</protein>
<accession>A0AAN7IFD1</accession>
<evidence type="ECO:0000313" key="3">
    <source>
        <dbReference type="EMBL" id="KAK4568929.1"/>
    </source>
</evidence>
<dbReference type="Proteomes" id="UP001324115">
    <property type="component" value="Unassembled WGS sequence"/>
</dbReference>
<comment type="caution">
    <text evidence="3">The sequence shown here is derived from an EMBL/GenBank/DDBJ whole genome shotgun (WGS) entry which is preliminary data.</text>
</comment>
<gene>
    <name evidence="3" type="ORF">RGQ29_004375</name>
</gene>
<dbReference type="InterPro" id="IPR003029">
    <property type="entry name" value="S1_domain"/>
</dbReference>
<reference evidence="3 4" key="1">
    <citation type="journal article" date="2023" name="G3 (Bethesda)">
        <title>A haplotype-resolved chromosome-scale genome for Quercus rubra L. provides insights into the genetics of adaptive traits for red oak species.</title>
        <authorList>
            <person name="Kapoor B."/>
            <person name="Jenkins J."/>
            <person name="Schmutz J."/>
            <person name="Zhebentyayeva T."/>
            <person name="Kuelheim C."/>
            <person name="Coggeshall M."/>
            <person name="Heim C."/>
            <person name="Lasky J.R."/>
            <person name="Leites L."/>
            <person name="Islam-Faridi N."/>
            <person name="Romero-Severson J."/>
            <person name="DeLeo V.L."/>
            <person name="Lucas S.M."/>
            <person name="Lazic D."/>
            <person name="Gailing O."/>
            <person name="Carlson J."/>
            <person name="Staton M."/>
        </authorList>
    </citation>
    <scope>NUCLEOTIDE SEQUENCE [LARGE SCALE GENOMIC DNA]</scope>
    <source>
        <strain evidence="3">Pseudo-F2</strain>
    </source>
</reference>
<feature type="compositionally biased region" description="Basic and acidic residues" evidence="1">
    <location>
        <begin position="380"/>
        <end position="399"/>
    </location>
</feature>
<dbReference type="GO" id="GO:0009507">
    <property type="term" value="C:chloroplast"/>
    <property type="evidence" value="ECO:0007669"/>
    <property type="project" value="TreeGrafter"/>
</dbReference>
<dbReference type="PROSITE" id="PS50126">
    <property type="entry name" value="S1"/>
    <property type="match status" value="1"/>
</dbReference>
<feature type="domain" description="S1 motif" evidence="2">
    <location>
        <begin position="281"/>
        <end position="349"/>
    </location>
</feature>
<dbReference type="GO" id="GO:0003723">
    <property type="term" value="F:RNA binding"/>
    <property type="evidence" value="ECO:0007669"/>
    <property type="project" value="InterPro"/>
</dbReference>
<evidence type="ECO:0000313" key="4">
    <source>
        <dbReference type="Proteomes" id="UP001324115"/>
    </source>
</evidence>
<evidence type="ECO:0000259" key="2">
    <source>
        <dbReference type="PROSITE" id="PS50126"/>
    </source>
</evidence>
<feature type="region of interest" description="Disordered" evidence="1">
    <location>
        <begin position="380"/>
        <end position="403"/>
    </location>
</feature>
<proteinExistence type="predicted"/>
<evidence type="ECO:0000256" key="1">
    <source>
        <dbReference type="SAM" id="MobiDB-lite"/>
    </source>
</evidence>
<dbReference type="Gene3D" id="2.40.50.140">
    <property type="entry name" value="Nucleic acid-binding proteins"/>
    <property type="match status" value="1"/>
</dbReference>
<dbReference type="InterPro" id="IPR044967">
    <property type="entry name" value="PTAC10"/>
</dbReference>
<organism evidence="3 4">
    <name type="scientific">Quercus rubra</name>
    <name type="common">Northern red oak</name>
    <name type="synonym">Quercus borealis</name>
    <dbReference type="NCBI Taxonomy" id="3512"/>
    <lineage>
        <taxon>Eukaryota</taxon>
        <taxon>Viridiplantae</taxon>
        <taxon>Streptophyta</taxon>
        <taxon>Embryophyta</taxon>
        <taxon>Tracheophyta</taxon>
        <taxon>Spermatophyta</taxon>
        <taxon>Magnoliopsida</taxon>
        <taxon>eudicotyledons</taxon>
        <taxon>Gunneridae</taxon>
        <taxon>Pentapetalae</taxon>
        <taxon>rosids</taxon>
        <taxon>fabids</taxon>
        <taxon>Fagales</taxon>
        <taxon>Fagaceae</taxon>
        <taxon>Quercus</taxon>
    </lineage>
</organism>
<name>A0AAN7IFD1_QUERU</name>
<keyword evidence="4" id="KW-1185">Reference proteome</keyword>
<dbReference type="PANTHER" id="PTHR36371:SF1">
    <property type="entry name" value="PROTEIN PLASTID TRANSCRIPTIONALLY ACTIVE 10"/>
    <property type="match status" value="1"/>
</dbReference>
<sequence length="502" mass="59210">MQLLQTPHFFTFPKPLNPISKSHHHIQPCHSPLFLSKTPLQLHFSTTTTPHCFSSDEFPVDETFLSNYGPKEKETEDEARIRNWVERDWAPWEEILTPEARFARLSLNEGEEVPLQSPEAIEAFKMLKPSYRKKKMEEMGLTEDDYYRKQFDYKGEVPEPLETLWATPMIAQHVVPRDWPPRGWEVDKKELEYIREGHKLEGVSRVGLEELEEAQMVSNAEDVCFDRYKVFLKQYQEWVEANKDRLEEESYKYDQDYHPGRRKRGKDYKEGMYELPFYYPGQICSGKVTTLHLYQGAFVDIGGVYDGWVPIQGNDWYWIRHHIKVGMHVIVEILAKRDPYRFRFPIEMRFVDPNIDHLIFNRFDYPPIFHRDDTNLDELRRDCGRPPVPRKDPGSKPEEEPLLSDHPYVDKLWQIHNAEQMILDDLEANPEKYEGKKLSELTDDEDFDEENSVIHTKAYYKKALLPKVILKTSVKELDLEPAFAERQVLSVSCSCGYSTIIN</sequence>
<dbReference type="InterPro" id="IPR012340">
    <property type="entry name" value="NA-bd_OB-fold"/>
</dbReference>